<dbReference type="InterPro" id="IPR050344">
    <property type="entry name" value="Peptidase_M1_aminopeptidases"/>
</dbReference>
<dbReference type="PANTHER" id="PTHR11533">
    <property type="entry name" value="PROTEASE M1 ZINC METALLOPROTEASE"/>
    <property type="match status" value="1"/>
</dbReference>
<accession>A0A6P8ZB08</accession>
<feature type="active site" description="Proton acceptor" evidence="19">
    <location>
        <position position="339"/>
    </location>
</feature>
<keyword evidence="6" id="KW-0336">GPI-anchor</keyword>
<evidence type="ECO:0000256" key="21">
    <source>
        <dbReference type="PIRSR" id="PIRSR634016-4"/>
    </source>
</evidence>
<evidence type="ECO:0000259" key="25">
    <source>
        <dbReference type="Pfam" id="PF11838"/>
    </source>
</evidence>
<evidence type="ECO:0000256" key="18">
    <source>
        <dbReference type="ARBA" id="ARBA00023288"/>
    </source>
</evidence>
<evidence type="ECO:0000313" key="27">
    <source>
        <dbReference type="Proteomes" id="UP000515160"/>
    </source>
</evidence>
<dbReference type="GO" id="GO:0006508">
    <property type="term" value="P:proteolysis"/>
    <property type="evidence" value="ECO:0007669"/>
    <property type="project" value="UniProtKB-KW"/>
</dbReference>
<gene>
    <name evidence="28" type="primary">LOC117574037</name>
</gene>
<evidence type="ECO:0000256" key="3">
    <source>
        <dbReference type="ARBA" id="ARBA00004609"/>
    </source>
</evidence>
<evidence type="ECO:0000256" key="5">
    <source>
        <dbReference type="ARBA" id="ARBA00022475"/>
    </source>
</evidence>
<dbReference type="SUPFAM" id="SSF55486">
    <property type="entry name" value="Metalloproteases ('zincins'), catalytic domain"/>
    <property type="match status" value="1"/>
</dbReference>
<evidence type="ECO:0000256" key="6">
    <source>
        <dbReference type="ARBA" id="ARBA00022622"/>
    </source>
</evidence>
<evidence type="ECO:0000256" key="19">
    <source>
        <dbReference type="PIRSR" id="PIRSR634016-1"/>
    </source>
</evidence>
<dbReference type="Proteomes" id="UP000515160">
    <property type="component" value="Chromosome 2R"/>
</dbReference>
<dbReference type="FunFam" id="2.60.40.1730:FF:000016">
    <property type="entry name" value="Aminopeptidase"/>
    <property type="match status" value="1"/>
</dbReference>
<dbReference type="EC" id="3.4.11.-" evidence="22"/>
<feature type="binding site" evidence="20">
    <location>
        <position position="361"/>
    </location>
    <ligand>
        <name>Zn(2+)</name>
        <dbReference type="ChEBI" id="CHEBI:29105"/>
        <note>catalytic</note>
    </ligand>
</feature>
<keyword evidence="14 22" id="KW-0482">Metalloprotease</keyword>
<feature type="site" description="Transition state stabilizer" evidence="21">
    <location>
        <position position="424"/>
    </location>
</feature>
<comment type="catalytic activity">
    <reaction evidence="1">
        <text>Release of an N-terminal amino acid, Xaa-|-Yaa- from a peptide, amide or arylamide. Xaa is preferably Ala, but may be most amino acids including Pro (slow action). When a terminal hydrophobic residue is followed by a prolyl residue, the two may be released as an intact Xaa-Pro dipeptide.</text>
        <dbReference type="EC" id="3.4.11.2"/>
    </reaction>
</comment>
<dbReference type="GO" id="GO:0005737">
    <property type="term" value="C:cytoplasm"/>
    <property type="evidence" value="ECO:0007669"/>
    <property type="project" value="TreeGrafter"/>
</dbReference>
<dbReference type="Gene3D" id="1.10.390.10">
    <property type="entry name" value="Neutral Protease Domain 2"/>
    <property type="match status" value="1"/>
</dbReference>
<evidence type="ECO:0000256" key="13">
    <source>
        <dbReference type="ARBA" id="ARBA00022989"/>
    </source>
</evidence>
<evidence type="ECO:0000256" key="22">
    <source>
        <dbReference type="RuleBase" id="RU364040"/>
    </source>
</evidence>
<evidence type="ECO:0000256" key="7">
    <source>
        <dbReference type="ARBA" id="ARBA00022670"/>
    </source>
</evidence>
<feature type="binding site" evidence="20">
    <location>
        <position position="338"/>
    </location>
    <ligand>
        <name>Zn(2+)</name>
        <dbReference type="ChEBI" id="CHEBI:29105"/>
        <note>catalytic</note>
    </ligand>
</feature>
<keyword evidence="9 20" id="KW-0479">Metal-binding</keyword>
<dbReference type="GO" id="GO:0005615">
    <property type="term" value="C:extracellular space"/>
    <property type="evidence" value="ECO:0007669"/>
    <property type="project" value="TreeGrafter"/>
</dbReference>
<sequence>MKLLATLLVASAMLLGVSMASISSSYSYYRLPTALRPKKYDLRVLTHLENPEELRFEGNVKILIEVLENTKNITLHAKNLTIDEALITLKDTSSADKKNCISSTEVNSQHDFYVMQTCNELLAGEVYELSMPFSADLNRQLEGYYRSSYLDPVANVTRWLSITQFEPASARLAFPCFDEPNFKAPFVVTLGYHKKYTGLSNMPVKEIKNNDQIADYIWCEFLESVPMSTYLIAYSVNDFAHKPSTLPNSTLFRTWARPNAIDQCDYASGFGPKVLQYYEDLFGIKFPLPKIDQIAIPDFSAGAMENWGLVTYREIALLYSAAHSSLVDKQRVASIIAHELAHQWFGNLVTMKWWTDLWLNEGFATYVASLGVENINPEWHALEQESLGNLLTIFRRDALESSHPISRPIEMVSEISESFDQISYQKGSTVLRMMHMFLGDESFRAGLQKYLLKYSYGNAEQDNLWESLTEAAHKYRALPKSYDIKSIMDSWTLQTGYPIINVTRNYEQGTAKLTQERYLLNTQIARAARGGCWWVPLSYATQGEQDFNNTAPKAWMECDKNGGVLPKTITDLPGNDQWVIFNTQLSTLYKVNYDERNWKLLIETLTNGEFERIHVINRAQLIDDALYLAWTGEQDYEIAMRLVEYLQREREYLPWKSAFENLKRIKNIIRQTPNYEFFKRYMQKLIAPIYLHLNGLNDTFSGIEQQEQVLLKTMVGNWACQYQVEDCIEVAQSYYRAWRAEPKPDEKNPVPINLRPTVYCTSIRQGSDSDWQFLWTRYKNSNVAAEKRTILTSLGCSREVWLLQRYLELTFDPKEGIRRQDSMWAFQAIAYNEIGFHLAREYFMNNVDFIYKFYHPITKDMSRLLPPFSEQTFLESDFEDFKNFVTANRGSLKGLEQAIQQTLETMLTNVQWKQRNYRQLSRSIETMI</sequence>
<dbReference type="GO" id="GO:0008270">
    <property type="term" value="F:zinc ion binding"/>
    <property type="evidence" value="ECO:0007669"/>
    <property type="project" value="UniProtKB-UniRule"/>
</dbReference>
<evidence type="ECO:0000256" key="23">
    <source>
        <dbReference type="SAM" id="SignalP"/>
    </source>
</evidence>
<dbReference type="InterPro" id="IPR024571">
    <property type="entry name" value="ERAP1-like_C_dom"/>
</dbReference>
<dbReference type="InterPro" id="IPR001930">
    <property type="entry name" value="Peptidase_M1"/>
</dbReference>
<keyword evidence="11 22" id="KW-0378">Hydrolase</keyword>
<keyword evidence="10 23" id="KW-0732">Signal</keyword>
<keyword evidence="13" id="KW-1133">Transmembrane helix</keyword>
<evidence type="ECO:0000256" key="1">
    <source>
        <dbReference type="ARBA" id="ARBA00000098"/>
    </source>
</evidence>
<dbReference type="GO" id="GO:0098552">
    <property type="term" value="C:side of membrane"/>
    <property type="evidence" value="ECO:0007669"/>
    <property type="project" value="UniProtKB-KW"/>
</dbReference>
<dbReference type="GO" id="GO:0016285">
    <property type="term" value="F:alanyl aminopeptidase activity"/>
    <property type="evidence" value="ECO:0007669"/>
    <property type="project" value="UniProtKB-EC"/>
</dbReference>
<dbReference type="OrthoDB" id="510539at2759"/>
<dbReference type="PANTHER" id="PTHR11533:SF253">
    <property type="entry name" value="AMINOPEPTIDASE-RELATED"/>
    <property type="match status" value="1"/>
</dbReference>
<evidence type="ECO:0000256" key="2">
    <source>
        <dbReference type="ARBA" id="ARBA00004167"/>
    </source>
</evidence>
<keyword evidence="22 28" id="KW-0031">Aminopeptidase</keyword>
<comment type="cofactor">
    <cofactor evidence="20 22">
        <name>Zn(2+)</name>
        <dbReference type="ChEBI" id="CHEBI:29105"/>
    </cofactor>
    <text evidence="20 22">Binds 1 zinc ion per subunit.</text>
</comment>
<feature type="chain" id="PRO_5028260721" description="Aminopeptidase" evidence="23">
    <location>
        <begin position="21"/>
        <end position="928"/>
    </location>
</feature>
<keyword evidence="15" id="KW-0472">Membrane</keyword>
<evidence type="ECO:0000256" key="8">
    <source>
        <dbReference type="ARBA" id="ARBA00022692"/>
    </source>
</evidence>
<dbReference type="GO" id="GO:0005886">
    <property type="term" value="C:plasma membrane"/>
    <property type="evidence" value="ECO:0007669"/>
    <property type="project" value="UniProtKB-SubCell"/>
</dbReference>
<keyword evidence="18" id="KW-0449">Lipoprotein</keyword>
<dbReference type="GO" id="GO:0043171">
    <property type="term" value="P:peptide catabolic process"/>
    <property type="evidence" value="ECO:0007669"/>
    <property type="project" value="TreeGrafter"/>
</dbReference>
<dbReference type="CDD" id="cd09601">
    <property type="entry name" value="M1_APN-Q_like"/>
    <property type="match status" value="1"/>
</dbReference>
<dbReference type="GeneID" id="117574037"/>
<evidence type="ECO:0000259" key="26">
    <source>
        <dbReference type="Pfam" id="PF17900"/>
    </source>
</evidence>
<dbReference type="Gene3D" id="2.60.40.1910">
    <property type="match status" value="1"/>
</dbReference>
<evidence type="ECO:0000256" key="16">
    <source>
        <dbReference type="ARBA" id="ARBA00023157"/>
    </source>
</evidence>
<keyword evidence="12 20" id="KW-0862">Zinc</keyword>
<evidence type="ECO:0000256" key="11">
    <source>
        <dbReference type="ARBA" id="ARBA00022801"/>
    </source>
</evidence>
<dbReference type="FunFam" id="1.25.50.20:FF:000001">
    <property type="entry name" value="Aminopeptidase"/>
    <property type="match status" value="1"/>
</dbReference>
<keyword evidence="16" id="KW-1015">Disulfide bond</keyword>
<name>A0A6P8ZB08_DROAB</name>
<dbReference type="InterPro" id="IPR027268">
    <property type="entry name" value="Peptidase_M4/M1_CTD_sf"/>
</dbReference>
<evidence type="ECO:0000256" key="12">
    <source>
        <dbReference type="ARBA" id="ARBA00022833"/>
    </source>
</evidence>
<feature type="domain" description="Peptidase M1 membrane alanine aminopeptidase" evidence="24">
    <location>
        <begin position="271"/>
        <end position="491"/>
    </location>
</feature>
<evidence type="ECO:0000256" key="10">
    <source>
        <dbReference type="ARBA" id="ARBA00022729"/>
    </source>
</evidence>
<dbReference type="InterPro" id="IPR042097">
    <property type="entry name" value="Aminopeptidase_N-like_N_sf"/>
</dbReference>
<dbReference type="InterPro" id="IPR045357">
    <property type="entry name" value="Aminopeptidase_N-like_N"/>
</dbReference>
<dbReference type="Gene3D" id="1.25.50.20">
    <property type="match status" value="1"/>
</dbReference>
<protein>
    <recommendedName>
        <fullName evidence="22">Aminopeptidase</fullName>
        <ecNumber evidence="22">3.4.11.-</ecNumber>
    </recommendedName>
</protein>
<dbReference type="GO" id="GO:0070006">
    <property type="term" value="F:metalloaminopeptidase activity"/>
    <property type="evidence" value="ECO:0007669"/>
    <property type="project" value="TreeGrafter"/>
</dbReference>
<evidence type="ECO:0000256" key="15">
    <source>
        <dbReference type="ARBA" id="ARBA00023136"/>
    </source>
</evidence>
<keyword evidence="17" id="KW-0325">Glycoprotein</keyword>
<dbReference type="Pfam" id="PF11838">
    <property type="entry name" value="ERAP1_C"/>
    <property type="match status" value="1"/>
</dbReference>
<evidence type="ECO:0000256" key="20">
    <source>
        <dbReference type="PIRSR" id="PIRSR634016-3"/>
    </source>
</evidence>
<proteinExistence type="inferred from homology"/>
<keyword evidence="8" id="KW-0812">Transmembrane</keyword>
<feature type="domain" description="ERAP1-like C-terminal" evidence="25">
    <location>
        <begin position="578"/>
        <end position="906"/>
    </location>
</feature>
<keyword evidence="7 22" id="KW-0645">Protease</keyword>
<feature type="domain" description="Aminopeptidase N-like N-terminal" evidence="26">
    <location>
        <begin position="37"/>
        <end position="231"/>
    </location>
</feature>
<dbReference type="Gene3D" id="2.60.40.1730">
    <property type="entry name" value="tricorn interacting facor f3 domain"/>
    <property type="match status" value="1"/>
</dbReference>
<comment type="similarity">
    <text evidence="4 22">Belongs to the peptidase M1 family.</text>
</comment>
<dbReference type="InterPro" id="IPR034016">
    <property type="entry name" value="M1_APN-typ"/>
</dbReference>
<keyword evidence="5" id="KW-1003">Cell membrane</keyword>
<dbReference type="GO" id="GO:0042277">
    <property type="term" value="F:peptide binding"/>
    <property type="evidence" value="ECO:0007669"/>
    <property type="project" value="TreeGrafter"/>
</dbReference>
<evidence type="ECO:0000259" key="24">
    <source>
        <dbReference type="Pfam" id="PF01433"/>
    </source>
</evidence>
<dbReference type="Pfam" id="PF17900">
    <property type="entry name" value="Peptidase_M1_N"/>
    <property type="match status" value="1"/>
</dbReference>
<dbReference type="SUPFAM" id="SSF63737">
    <property type="entry name" value="Leukotriene A4 hydrolase N-terminal domain"/>
    <property type="match status" value="1"/>
</dbReference>
<evidence type="ECO:0000313" key="28">
    <source>
        <dbReference type="RefSeq" id="XP_034113527.1"/>
    </source>
</evidence>
<dbReference type="Pfam" id="PF01433">
    <property type="entry name" value="Peptidase_M1"/>
    <property type="match status" value="1"/>
</dbReference>
<keyword evidence="27" id="KW-1185">Reference proteome</keyword>
<dbReference type="FunFam" id="1.10.390.10:FF:000016">
    <property type="entry name" value="Glutamyl aminopeptidase"/>
    <property type="match status" value="1"/>
</dbReference>
<dbReference type="AlphaFoldDB" id="A0A6P8ZB08"/>
<evidence type="ECO:0000256" key="14">
    <source>
        <dbReference type="ARBA" id="ARBA00023049"/>
    </source>
</evidence>
<comment type="subcellular location">
    <subcellularLocation>
        <location evidence="3">Cell membrane</location>
        <topology evidence="3">Lipid-anchor</topology>
        <topology evidence="3">GPI-anchor</topology>
    </subcellularLocation>
    <subcellularLocation>
        <location evidence="2">Membrane</location>
        <topology evidence="2">Single-pass membrane protein</topology>
    </subcellularLocation>
</comment>
<dbReference type="RefSeq" id="XP_034113527.1">
    <property type="nucleotide sequence ID" value="XM_034257636.2"/>
</dbReference>
<organism evidence="27 28">
    <name type="scientific">Drosophila albomicans</name>
    <name type="common">Fruit fly</name>
    <dbReference type="NCBI Taxonomy" id="7291"/>
    <lineage>
        <taxon>Eukaryota</taxon>
        <taxon>Metazoa</taxon>
        <taxon>Ecdysozoa</taxon>
        <taxon>Arthropoda</taxon>
        <taxon>Hexapoda</taxon>
        <taxon>Insecta</taxon>
        <taxon>Pterygota</taxon>
        <taxon>Neoptera</taxon>
        <taxon>Endopterygota</taxon>
        <taxon>Diptera</taxon>
        <taxon>Brachycera</taxon>
        <taxon>Muscomorpha</taxon>
        <taxon>Ephydroidea</taxon>
        <taxon>Drosophilidae</taxon>
        <taxon>Drosophila</taxon>
    </lineage>
</organism>
<reference evidence="28" key="1">
    <citation type="submission" date="2025-08" db="UniProtKB">
        <authorList>
            <consortium name="RefSeq"/>
        </authorList>
    </citation>
    <scope>IDENTIFICATION</scope>
    <source>
        <strain evidence="28">15112-1751.03</strain>
        <tissue evidence="28">Whole Adult</tissue>
    </source>
</reference>
<evidence type="ECO:0000256" key="9">
    <source>
        <dbReference type="ARBA" id="ARBA00022723"/>
    </source>
</evidence>
<feature type="signal peptide" evidence="23">
    <location>
        <begin position="1"/>
        <end position="20"/>
    </location>
</feature>
<evidence type="ECO:0000256" key="4">
    <source>
        <dbReference type="ARBA" id="ARBA00010136"/>
    </source>
</evidence>
<evidence type="ECO:0000256" key="17">
    <source>
        <dbReference type="ARBA" id="ARBA00023180"/>
    </source>
</evidence>
<dbReference type="InterPro" id="IPR014782">
    <property type="entry name" value="Peptidase_M1_dom"/>
</dbReference>
<feature type="binding site" evidence="20">
    <location>
        <position position="342"/>
    </location>
    <ligand>
        <name>Zn(2+)</name>
        <dbReference type="ChEBI" id="CHEBI:29105"/>
        <note>catalytic</note>
    </ligand>
</feature>
<dbReference type="PRINTS" id="PR00756">
    <property type="entry name" value="ALADIPTASE"/>
</dbReference>
<dbReference type="FunFam" id="2.60.40.1910:FF:000008">
    <property type="entry name" value="Aminopeptidase"/>
    <property type="match status" value="1"/>
</dbReference>